<dbReference type="Gene3D" id="3.90.220.20">
    <property type="entry name" value="DNA methylase specificity domains"/>
    <property type="match status" value="2"/>
</dbReference>
<keyword evidence="6" id="KW-0378">Hydrolase</keyword>
<keyword evidence="6" id="KW-0540">Nuclease</keyword>
<dbReference type="SUPFAM" id="SSF116734">
    <property type="entry name" value="DNA methylase specificity domain"/>
    <property type="match status" value="2"/>
</dbReference>
<evidence type="ECO:0000256" key="1">
    <source>
        <dbReference type="ARBA" id="ARBA00010923"/>
    </source>
</evidence>
<keyword evidence="6" id="KW-0255">Endonuclease</keyword>
<dbReference type="Proteomes" id="UP000215043">
    <property type="component" value="Chromosome"/>
</dbReference>
<keyword evidence="3" id="KW-0238">DNA-binding</keyword>
<reference evidence="6 7" key="1">
    <citation type="submission" date="2017-08" db="EMBL/GenBank/DDBJ databases">
        <title>The complete genome sequence of moderately halophilic actinomycete Actinopolyspora erythraea YIM 90600, the producer of novel erythromycin, novel actinopolysporins A-C and tubercidin.</title>
        <authorList>
            <person name="Yin M."/>
            <person name="Tang S."/>
        </authorList>
    </citation>
    <scope>NUCLEOTIDE SEQUENCE [LARGE SCALE GENOMIC DNA]</scope>
    <source>
        <strain evidence="6 7">YIM 90600</strain>
    </source>
</reference>
<dbReference type="GO" id="GO:0009307">
    <property type="term" value="P:DNA restriction-modification system"/>
    <property type="evidence" value="ECO:0007669"/>
    <property type="project" value="UniProtKB-KW"/>
</dbReference>
<dbReference type="Pfam" id="PF01420">
    <property type="entry name" value="Methylase_S"/>
    <property type="match status" value="2"/>
</dbReference>
<evidence type="ECO:0000259" key="5">
    <source>
        <dbReference type="Pfam" id="PF01420"/>
    </source>
</evidence>
<dbReference type="InterPro" id="IPR044946">
    <property type="entry name" value="Restrct_endonuc_typeI_TRD_sf"/>
</dbReference>
<dbReference type="InterPro" id="IPR051212">
    <property type="entry name" value="Type-I_RE_S_subunit"/>
</dbReference>
<evidence type="ECO:0000256" key="3">
    <source>
        <dbReference type="ARBA" id="ARBA00023125"/>
    </source>
</evidence>
<dbReference type="REBASE" id="216201">
    <property type="entry name" value="S.Aer90600ORF12370P"/>
</dbReference>
<feature type="domain" description="Type I restriction modification DNA specificity" evidence="5">
    <location>
        <begin position="186"/>
        <end position="331"/>
    </location>
</feature>
<comment type="similarity">
    <text evidence="1">Belongs to the type-I restriction system S methylase family.</text>
</comment>
<dbReference type="PANTHER" id="PTHR43140">
    <property type="entry name" value="TYPE-1 RESTRICTION ENZYME ECOKI SPECIFICITY PROTEIN"/>
    <property type="match status" value="1"/>
</dbReference>
<dbReference type="CDD" id="cd17290">
    <property type="entry name" value="RMtype1_S_AleSS8ORF2795P_TRD1-CR1_like"/>
    <property type="match status" value="1"/>
</dbReference>
<dbReference type="EMBL" id="CP022752">
    <property type="protein sequence ID" value="ASU78947.1"/>
    <property type="molecule type" value="Genomic_DNA"/>
</dbReference>
<dbReference type="InterPro" id="IPR000055">
    <property type="entry name" value="Restrct_endonuc_typeI_TRD"/>
</dbReference>
<evidence type="ECO:0000256" key="4">
    <source>
        <dbReference type="ARBA" id="ARBA00038652"/>
    </source>
</evidence>
<proteinExistence type="inferred from homology"/>
<dbReference type="CDD" id="cd17260">
    <property type="entry name" value="RMtype1_S_EcoEI-TRD1-CR1_like"/>
    <property type="match status" value="1"/>
</dbReference>
<evidence type="ECO:0000313" key="6">
    <source>
        <dbReference type="EMBL" id="ASU78947.1"/>
    </source>
</evidence>
<sequence length="382" mass="42332">MESVWPGKNLDLSQICLKGTVSNGYTRFEDGDVLVPKITPTFEASRSVLVDGLRNGAGAGTTELHVLRSTSRIEPRYLYYLTHSQPFLKLGEAAMYGVAGQKRVPDDFVRNFKVELPSLEEQRRIADFLDAETSRIDCLEEKYVKTDEVAFERFIANLASGVSRSSVWDESLDNSLPLRRVVSWVKTGATPPGKDESYFDTAGDVPWYGPASFGLSIDIEKADNYLSRRSVASSLVPIFPAEAVLLVGIGATAGKVGYIDEQGSGNQQITAITTNGNMRSRFLAWQLWAARDEMREVAPYTTLPIINNDFLKSLPVYVPSLAEQDAIVAQVDRDWRFYQDMSKRLKQAKEKLAERKQALITAAVTGQLDVTTAGRATSELRA</sequence>
<protein>
    <submittedName>
        <fullName evidence="6">Restriction endonuclease subunit S</fullName>
    </submittedName>
</protein>
<dbReference type="OrthoDB" id="3197085at2"/>
<comment type="subunit">
    <text evidence="4">The methyltransferase is composed of M and S polypeptides.</text>
</comment>
<evidence type="ECO:0000313" key="7">
    <source>
        <dbReference type="Proteomes" id="UP000215043"/>
    </source>
</evidence>
<dbReference type="GO" id="GO:0004519">
    <property type="term" value="F:endonuclease activity"/>
    <property type="evidence" value="ECO:0007669"/>
    <property type="project" value="UniProtKB-KW"/>
</dbReference>
<dbReference type="RefSeq" id="WP_084134078.1">
    <property type="nucleotide sequence ID" value="NZ_CP022752.1"/>
</dbReference>
<dbReference type="PANTHER" id="PTHR43140:SF1">
    <property type="entry name" value="TYPE I RESTRICTION ENZYME ECOKI SPECIFICITY SUBUNIT"/>
    <property type="match status" value="1"/>
</dbReference>
<dbReference type="AlphaFoldDB" id="A0A223RSY6"/>
<name>A0A223RSY6_9ACTN</name>
<feature type="domain" description="Type I restriction modification DNA specificity" evidence="5">
    <location>
        <begin position="62"/>
        <end position="140"/>
    </location>
</feature>
<dbReference type="GO" id="GO:0003677">
    <property type="term" value="F:DNA binding"/>
    <property type="evidence" value="ECO:0007669"/>
    <property type="project" value="UniProtKB-KW"/>
</dbReference>
<gene>
    <name evidence="6" type="ORF">CDG81_12365</name>
</gene>
<organism evidence="6 7">
    <name type="scientific">Actinopolyspora erythraea</name>
    <dbReference type="NCBI Taxonomy" id="414996"/>
    <lineage>
        <taxon>Bacteria</taxon>
        <taxon>Bacillati</taxon>
        <taxon>Actinomycetota</taxon>
        <taxon>Actinomycetes</taxon>
        <taxon>Actinopolysporales</taxon>
        <taxon>Actinopolysporaceae</taxon>
        <taxon>Actinopolyspora</taxon>
    </lineage>
</organism>
<evidence type="ECO:0000256" key="2">
    <source>
        <dbReference type="ARBA" id="ARBA00022747"/>
    </source>
</evidence>
<dbReference type="KEGG" id="aey:CDG81_12365"/>
<accession>A0A223RSY6</accession>
<keyword evidence="2" id="KW-0680">Restriction system</keyword>